<sequence length="309" mass="34618">MTEEWLRNRRGTDMQACPLGSLPAGIKEEARMDRLRIAQAQMPVITDRDTLADYLKKTMETCTEKNAELLALPEMFCCPYDIKSFPVFAEPEGGSVWQLCSDLARSFHIWLSAGTIPERTADGRIYNTAYVFSPDGRQAAKHRKMHLFDIGVKGGQHFRESDILSAGDSVTVFSTEFGPVGLAVCFDIRFPELFRLMALKGARIVLVPAAFNLTTGPMHWELLFRSQAVNNQLFVVGTSSARDESASYVSWGHSIAADPWGRILSQADAGEELVFTELDLTEVEKVREQIPVMNSLRTDVYQVREESDL</sequence>
<keyword evidence="1 3" id="KW-0378">Hydrolase</keyword>
<dbReference type="EMBL" id="JAJEQX010000008">
    <property type="protein sequence ID" value="MCC2254003.1"/>
    <property type="molecule type" value="Genomic_DNA"/>
</dbReference>
<evidence type="ECO:0000313" key="3">
    <source>
        <dbReference type="EMBL" id="MCC2254003.1"/>
    </source>
</evidence>
<accession>A0ABS8FVJ6</accession>
<evidence type="ECO:0000259" key="2">
    <source>
        <dbReference type="PROSITE" id="PS50263"/>
    </source>
</evidence>
<protein>
    <submittedName>
        <fullName evidence="3">Carbon-nitrogen hydrolase family protein</fullName>
    </submittedName>
</protein>
<dbReference type="PANTHER" id="PTHR23088:SF30">
    <property type="entry name" value="OMEGA-AMIDASE NIT2"/>
    <property type="match status" value="1"/>
</dbReference>
<dbReference type="RefSeq" id="WP_227707141.1">
    <property type="nucleotide sequence ID" value="NZ_JAJEQX010000008.1"/>
</dbReference>
<comment type="caution">
    <text evidence="3">The sequence shown here is derived from an EMBL/GenBank/DDBJ whole genome shotgun (WGS) entry which is preliminary data.</text>
</comment>
<dbReference type="PROSITE" id="PS50263">
    <property type="entry name" value="CN_HYDROLASE"/>
    <property type="match status" value="1"/>
</dbReference>
<keyword evidence="4" id="KW-1185">Reference proteome</keyword>
<dbReference type="Proteomes" id="UP001198151">
    <property type="component" value="Unassembled WGS sequence"/>
</dbReference>
<dbReference type="InterPro" id="IPR003010">
    <property type="entry name" value="C-N_Hydrolase"/>
</dbReference>
<dbReference type="PANTHER" id="PTHR23088">
    <property type="entry name" value="NITRILASE-RELATED"/>
    <property type="match status" value="1"/>
</dbReference>
<reference evidence="3 4" key="1">
    <citation type="submission" date="2021-10" db="EMBL/GenBank/DDBJ databases">
        <title>Anaerobic single-cell dispensing facilitates the cultivation of human gut bacteria.</title>
        <authorList>
            <person name="Afrizal A."/>
        </authorList>
    </citation>
    <scope>NUCLEOTIDE SEQUENCE [LARGE SCALE GENOMIC DNA]</scope>
    <source>
        <strain evidence="3 4">CLA-AA-H200</strain>
    </source>
</reference>
<gene>
    <name evidence="3" type="ORF">LKD70_06065</name>
</gene>
<name>A0ABS8FVJ6_9FIRM</name>
<dbReference type="CDD" id="cd07572">
    <property type="entry name" value="nit"/>
    <property type="match status" value="1"/>
</dbReference>
<dbReference type="InterPro" id="IPR045254">
    <property type="entry name" value="Nit1/2_C-N_Hydrolase"/>
</dbReference>
<proteinExistence type="predicted"/>
<evidence type="ECO:0000256" key="1">
    <source>
        <dbReference type="ARBA" id="ARBA00022801"/>
    </source>
</evidence>
<evidence type="ECO:0000313" key="4">
    <source>
        <dbReference type="Proteomes" id="UP001198151"/>
    </source>
</evidence>
<organism evidence="3 4">
    <name type="scientific">Ruminococcus turbiniformis</name>
    <dbReference type="NCBI Taxonomy" id="2881258"/>
    <lineage>
        <taxon>Bacteria</taxon>
        <taxon>Bacillati</taxon>
        <taxon>Bacillota</taxon>
        <taxon>Clostridia</taxon>
        <taxon>Eubacteriales</taxon>
        <taxon>Oscillospiraceae</taxon>
        <taxon>Ruminococcus</taxon>
    </lineage>
</organism>
<dbReference type="GO" id="GO:0016787">
    <property type="term" value="F:hydrolase activity"/>
    <property type="evidence" value="ECO:0007669"/>
    <property type="project" value="UniProtKB-KW"/>
</dbReference>
<dbReference type="SUPFAM" id="SSF56317">
    <property type="entry name" value="Carbon-nitrogen hydrolase"/>
    <property type="match status" value="1"/>
</dbReference>
<dbReference type="Pfam" id="PF00795">
    <property type="entry name" value="CN_hydrolase"/>
    <property type="match status" value="1"/>
</dbReference>
<dbReference type="InterPro" id="IPR036526">
    <property type="entry name" value="C-N_Hydrolase_sf"/>
</dbReference>
<feature type="domain" description="CN hydrolase" evidence="2">
    <location>
        <begin position="33"/>
        <end position="280"/>
    </location>
</feature>
<dbReference type="Gene3D" id="3.60.110.10">
    <property type="entry name" value="Carbon-nitrogen hydrolase"/>
    <property type="match status" value="1"/>
</dbReference>